<proteinExistence type="predicted"/>
<dbReference type="AlphaFoldDB" id="X0WRR3"/>
<dbReference type="EMBL" id="BARS01048142">
    <property type="protein sequence ID" value="GAG33355.1"/>
    <property type="molecule type" value="Genomic_DNA"/>
</dbReference>
<evidence type="ECO:0000313" key="2">
    <source>
        <dbReference type="EMBL" id="GAG33355.1"/>
    </source>
</evidence>
<keyword evidence="1" id="KW-0472">Membrane</keyword>
<keyword evidence="1" id="KW-1133">Transmembrane helix</keyword>
<accession>X0WRR3</accession>
<feature type="transmembrane region" description="Helical" evidence="1">
    <location>
        <begin position="30"/>
        <end position="50"/>
    </location>
</feature>
<name>X0WRR3_9ZZZZ</name>
<protein>
    <submittedName>
        <fullName evidence="2">Uncharacterized protein</fullName>
    </submittedName>
</protein>
<evidence type="ECO:0000256" key="1">
    <source>
        <dbReference type="SAM" id="Phobius"/>
    </source>
</evidence>
<keyword evidence="1" id="KW-0812">Transmembrane</keyword>
<reference evidence="2" key="1">
    <citation type="journal article" date="2014" name="Front. Microbiol.">
        <title>High frequency of phylogenetically diverse reductive dehalogenase-homologous genes in deep subseafloor sedimentary metagenomes.</title>
        <authorList>
            <person name="Kawai M."/>
            <person name="Futagami T."/>
            <person name="Toyoda A."/>
            <person name="Takaki Y."/>
            <person name="Nishi S."/>
            <person name="Hori S."/>
            <person name="Arai W."/>
            <person name="Tsubouchi T."/>
            <person name="Morono Y."/>
            <person name="Uchiyama I."/>
            <person name="Ito T."/>
            <person name="Fujiyama A."/>
            <person name="Inagaki F."/>
            <person name="Takami H."/>
        </authorList>
    </citation>
    <scope>NUCLEOTIDE SEQUENCE</scope>
    <source>
        <strain evidence="2">Expedition CK06-06</strain>
    </source>
</reference>
<sequence>MFRSNSQKRVEEVTEEAAEFFKRRDKIEKILIIVFTVIITGIIAGFLIGMQ</sequence>
<organism evidence="2">
    <name type="scientific">marine sediment metagenome</name>
    <dbReference type="NCBI Taxonomy" id="412755"/>
    <lineage>
        <taxon>unclassified sequences</taxon>
        <taxon>metagenomes</taxon>
        <taxon>ecological metagenomes</taxon>
    </lineage>
</organism>
<gene>
    <name evidence="2" type="ORF">S01H1_72216</name>
</gene>
<comment type="caution">
    <text evidence="2">The sequence shown here is derived from an EMBL/GenBank/DDBJ whole genome shotgun (WGS) entry which is preliminary data.</text>
</comment>